<dbReference type="PANTHER" id="PTHR33993">
    <property type="entry name" value="GLYOXALASE-RELATED"/>
    <property type="match status" value="1"/>
</dbReference>
<organism evidence="2 3">
    <name type="scientific">Nocardia bovistercoris</name>
    <dbReference type="NCBI Taxonomy" id="2785916"/>
    <lineage>
        <taxon>Bacteria</taxon>
        <taxon>Bacillati</taxon>
        <taxon>Actinomycetota</taxon>
        <taxon>Actinomycetes</taxon>
        <taxon>Mycobacteriales</taxon>
        <taxon>Nocardiaceae</taxon>
        <taxon>Nocardia</taxon>
    </lineage>
</organism>
<evidence type="ECO:0000313" key="3">
    <source>
        <dbReference type="Proteomes" id="UP000655751"/>
    </source>
</evidence>
<dbReference type="SUPFAM" id="SSF54593">
    <property type="entry name" value="Glyoxalase/Bleomycin resistance protein/Dihydroxybiphenyl dioxygenase"/>
    <property type="match status" value="1"/>
</dbReference>
<keyword evidence="3" id="KW-1185">Reference proteome</keyword>
<dbReference type="InterPro" id="IPR052164">
    <property type="entry name" value="Anthracycline_SecMetBiosynth"/>
</dbReference>
<proteinExistence type="predicted"/>
<dbReference type="AlphaFoldDB" id="A0A931IFE9"/>
<evidence type="ECO:0000313" key="2">
    <source>
        <dbReference type="EMBL" id="MBH0780296.1"/>
    </source>
</evidence>
<dbReference type="InterPro" id="IPR037523">
    <property type="entry name" value="VOC_core"/>
</dbReference>
<accession>A0A931IFE9</accession>
<name>A0A931IFE9_9NOCA</name>
<protein>
    <submittedName>
        <fullName evidence="2">VOC family protein</fullName>
    </submittedName>
</protein>
<dbReference type="InterPro" id="IPR029068">
    <property type="entry name" value="Glyas_Bleomycin-R_OHBP_Dase"/>
</dbReference>
<feature type="domain" description="VOC" evidence="1">
    <location>
        <begin position="12"/>
        <end position="126"/>
    </location>
</feature>
<comment type="caution">
    <text evidence="2">The sequence shown here is derived from an EMBL/GenBank/DDBJ whole genome shotgun (WGS) entry which is preliminary data.</text>
</comment>
<feature type="domain" description="VOC" evidence="1">
    <location>
        <begin position="140"/>
        <end position="250"/>
    </location>
</feature>
<dbReference type="RefSeq" id="WP_196152591.1">
    <property type="nucleotide sequence ID" value="NZ_JADMLG010000014.1"/>
</dbReference>
<dbReference type="Proteomes" id="UP000655751">
    <property type="component" value="Unassembled WGS sequence"/>
</dbReference>
<dbReference type="Pfam" id="PF00903">
    <property type="entry name" value="Glyoxalase"/>
    <property type="match status" value="2"/>
</dbReference>
<gene>
    <name evidence="2" type="ORF">IT779_28895</name>
</gene>
<dbReference type="Gene3D" id="3.10.180.10">
    <property type="entry name" value="2,3-Dihydroxybiphenyl 1,2-Dioxygenase, domain 1"/>
    <property type="match status" value="2"/>
</dbReference>
<dbReference type="InterPro" id="IPR004360">
    <property type="entry name" value="Glyas_Fos-R_dOase_dom"/>
</dbReference>
<sequence>MPEITRVPPNGTPTWVDLGTPDHRRAMAFYAAVFGWEFEEGPAETGYYTLCLLRGEPVAALAPNPDPDATAFWWNLYFATDDCDAAVERVTSSGGTVAVPPEDVMDQGRLAIVLDPTGAQFGLWQGKAHIGARIVDEPGSIVWSELATARADAAREFYTAVFDFTLEPMSGFDYTVLRRPDGHPIGGIQGEPSAAATYWSTYFEVEDTDAALARVTEAGGTVVLTAKDTPFGRIAVARDPFGADFTLIRSADRP</sequence>
<reference evidence="2" key="1">
    <citation type="submission" date="2020-11" db="EMBL/GenBank/DDBJ databases">
        <title>Nocardia NEAU-351.nov., a novel actinomycete isolated from the cow dung.</title>
        <authorList>
            <person name="Zhang X."/>
        </authorList>
    </citation>
    <scope>NUCLEOTIDE SEQUENCE</scope>
    <source>
        <strain evidence="2">NEAU-351</strain>
    </source>
</reference>
<dbReference type="PANTHER" id="PTHR33993:SF14">
    <property type="entry name" value="GB|AAF24581.1"/>
    <property type="match status" value="1"/>
</dbReference>
<evidence type="ECO:0000259" key="1">
    <source>
        <dbReference type="PROSITE" id="PS51819"/>
    </source>
</evidence>
<dbReference type="CDD" id="cd07247">
    <property type="entry name" value="SgaA_N_like"/>
    <property type="match status" value="2"/>
</dbReference>
<dbReference type="PROSITE" id="PS51819">
    <property type="entry name" value="VOC"/>
    <property type="match status" value="2"/>
</dbReference>
<dbReference type="EMBL" id="JADMLG010000014">
    <property type="protein sequence ID" value="MBH0780296.1"/>
    <property type="molecule type" value="Genomic_DNA"/>
</dbReference>